<dbReference type="Pfam" id="PF03770">
    <property type="entry name" value="IPK"/>
    <property type="match status" value="1"/>
</dbReference>
<evidence type="ECO:0000256" key="8">
    <source>
        <dbReference type="RuleBase" id="RU363090"/>
    </source>
</evidence>
<dbReference type="GO" id="GO:0051765">
    <property type="term" value="F:inositol tetrakisphosphate kinase activity"/>
    <property type="evidence" value="ECO:0000318"/>
    <property type="project" value="GO_Central"/>
</dbReference>
<evidence type="ECO:0000313" key="12">
    <source>
        <dbReference type="Proteomes" id="UP000002051"/>
    </source>
</evidence>
<evidence type="ECO:0000256" key="3">
    <source>
        <dbReference type="ARBA" id="ARBA00022741"/>
    </source>
</evidence>
<dbReference type="EC" id="2.7.1.140" evidence="8"/>
<dbReference type="AlphaFoldDB" id="G7LGR8"/>
<protein>
    <recommendedName>
        <fullName evidence="8">Inositol polyphosphate multikinase</fullName>
        <ecNumber evidence="8">2.7.1.140</ecNumber>
        <ecNumber evidence="8">2.7.1.151</ecNumber>
    </recommendedName>
</protein>
<comment type="catalytic activity">
    <reaction evidence="7 8">
        <text>1D-myo-inositol 1,3,4,6-tetrakisphosphate + ATP = 1D-myo-inositol 1,3,4,5,6-pentakisphosphate + ADP + H(+)</text>
        <dbReference type="Rhea" id="RHEA:12717"/>
        <dbReference type="ChEBI" id="CHEBI:15378"/>
        <dbReference type="ChEBI" id="CHEBI:30616"/>
        <dbReference type="ChEBI" id="CHEBI:57660"/>
        <dbReference type="ChEBI" id="CHEBI:57733"/>
        <dbReference type="ChEBI" id="CHEBI:456216"/>
        <dbReference type="EC" id="2.7.1.140"/>
    </reaction>
</comment>
<dbReference type="EC" id="2.7.1.151" evidence="8"/>
<reference evidence="10 12" key="1">
    <citation type="journal article" date="2011" name="Nature">
        <title>The Medicago genome provides insight into the evolution of rhizobial symbioses.</title>
        <authorList>
            <person name="Young N.D."/>
            <person name="Debelle F."/>
            <person name="Oldroyd G.E."/>
            <person name="Geurts R."/>
            <person name="Cannon S.B."/>
            <person name="Udvardi M.K."/>
            <person name="Benedito V.A."/>
            <person name="Mayer K.F."/>
            <person name="Gouzy J."/>
            <person name="Schoof H."/>
            <person name="Van de Peer Y."/>
            <person name="Proost S."/>
            <person name="Cook D.R."/>
            <person name="Meyers B.C."/>
            <person name="Spannagl M."/>
            <person name="Cheung F."/>
            <person name="De Mita S."/>
            <person name="Krishnakumar V."/>
            <person name="Gundlach H."/>
            <person name="Zhou S."/>
            <person name="Mudge J."/>
            <person name="Bharti A.K."/>
            <person name="Murray J.D."/>
            <person name="Naoumkina M.A."/>
            <person name="Rosen B."/>
            <person name="Silverstein K.A."/>
            <person name="Tang H."/>
            <person name="Rombauts S."/>
            <person name="Zhao P.X."/>
            <person name="Zhou P."/>
            <person name="Barbe V."/>
            <person name="Bardou P."/>
            <person name="Bechner M."/>
            <person name="Bellec A."/>
            <person name="Berger A."/>
            <person name="Berges H."/>
            <person name="Bidwell S."/>
            <person name="Bisseling T."/>
            <person name="Choisne N."/>
            <person name="Couloux A."/>
            <person name="Denny R."/>
            <person name="Deshpande S."/>
            <person name="Dai X."/>
            <person name="Doyle J.J."/>
            <person name="Dudez A.M."/>
            <person name="Farmer A.D."/>
            <person name="Fouteau S."/>
            <person name="Franken C."/>
            <person name="Gibelin C."/>
            <person name="Gish J."/>
            <person name="Goldstein S."/>
            <person name="Gonzalez A.J."/>
            <person name="Green P.J."/>
            <person name="Hallab A."/>
            <person name="Hartog M."/>
            <person name="Hua A."/>
            <person name="Humphray S.J."/>
            <person name="Jeong D.H."/>
            <person name="Jing Y."/>
            <person name="Jocker A."/>
            <person name="Kenton S.M."/>
            <person name="Kim D.J."/>
            <person name="Klee K."/>
            <person name="Lai H."/>
            <person name="Lang C."/>
            <person name="Lin S."/>
            <person name="Macmil S.L."/>
            <person name="Magdelenat G."/>
            <person name="Matthews L."/>
            <person name="McCorrison J."/>
            <person name="Monaghan E.L."/>
            <person name="Mun J.H."/>
            <person name="Najar F.Z."/>
            <person name="Nicholson C."/>
            <person name="Noirot C."/>
            <person name="O'Bleness M."/>
            <person name="Paule C.R."/>
            <person name="Poulain J."/>
            <person name="Prion F."/>
            <person name="Qin B."/>
            <person name="Qu C."/>
            <person name="Retzel E.F."/>
            <person name="Riddle C."/>
            <person name="Sallet E."/>
            <person name="Samain S."/>
            <person name="Samson N."/>
            <person name="Sanders I."/>
            <person name="Saurat O."/>
            <person name="Scarpelli C."/>
            <person name="Schiex T."/>
            <person name="Segurens B."/>
            <person name="Severin A.J."/>
            <person name="Sherrier D.J."/>
            <person name="Shi R."/>
            <person name="Sims S."/>
            <person name="Singer S.R."/>
            <person name="Sinharoy S."/>
            <person name="Sterck L."/>
            <person name="Viollet A."/>
            <person name="Wang B.B."/>
            <person name="Wang K."/>
            <person name="Wang M."/>
            <person name="Wang X."/>
            <person name="Warfsmann J."/>
            <person name="Weissenbach J."/>
            <person name="White D.D."/>
            <person name="White J.D."/>
            <person name="Wiley G.B."/>
            <person name="Wincker P."/>
            <person name="Xing Y."/>
            <person name="Yang L."/>
            <person name="Yao Z."/>
            <person name="Ying F."/>
            <person name="Zhai J."/>
            <person name="Zhou L."/>
            <person name="Zuber A."/>
            <person name="Denarie J."/>
            <person name="Dixon R.A."/>
            <person name="May G.D."/>
            <person name="Schwartz D.C."/>
            <person name="Rogers J."/>
            <person name="Quetier F."/>
            <person name="Town C.D."/>
            <person name="Roe B.A."/>
        </authorList>
    </citation>
    <scope>NUCLEOTIDE SEQUENCE [LARGE SCALE GENOMIC DNA]</scope>
    <source>
        <strain evidence="10">A17</strain>
        <strain evidence="11 12">cv. Jemalong A17</strain>
    </source>
</reference>
<evidence type="ECO:0000256" key="6">
    <source>
        <dbReference type="ARBA" id="ARBA00036164"/>
    </source>
</evidence>
<dbReference type="STRING" id="3880.G7LGR8"/>
<dbReference type="GO" id="GO:0005524">
    <property type="term" value="F:ATP binding"/>
    <property type="evidence" value="ECO:0007669"/>
    <property type="project" value="UniProtKB-KW"/>
</dbReference>
<dbReference type="HOGENOM" id="CLU_042569_1_0_1"/>
<evidence type="ECO:0000256" key="4">
    <source>
        <dbReference type="ARBA" id="ARBA00022777"/>
    </source>
</evidence>
<dbReference type="eggNOG" id="KOG1620">
    <property type="taxonomic scope" value="Eukaryota"/>
</dbReference>
<dbReference type="PANTHER" id="PTHR12400">
    <property type="entry name" value="INOSITOL POLYPHOSPHATE KINASE"/>
    <property type="match status" value="1"/>
</dbReference>
<evidence type="ECO:0000256" key="5">
    <source>
        <dbReference type="ARBA" id="ARBA00022840"/>
    </source>
</evidence>
<dbReference type="PaxDb" id="3880-AET02358"/>
<dbReference type="EMBL" id="CM001224">
    <property type="protein sequence ID" value="AET02358.1"/>
    <property type="molecule type" value="Genomic_DNA"/>
</dbReference>
<dbReference type="GO" id="GO:0005634">
    <property type="term" value="C:nucleus"/>
    <property type="evidence" value="ECO:0000318"/>
    <property type="project" value="GO_Central"/>
</dbReference>
<keyword evidence="3 8" id="KW-0547">Nucleotide-binding</keyword>
<evidence type="ECO:0000313" key="11">
    <source>
        <dbReference type="EnsemblPlants" id="AET02358"/>
    </source>
</evidence>
<organism evidence="10 12">
    <name type="scientific">Medicago truncatula</name>
    <name type="common">Barrel medic</name>
    <name type="synonym">Medicago tribuloides</name>
    <dbReference type="NCBI Taxonomy" id="3880"/>
    <lineage>
        <taxon>Eukaryota</taxon>
        <taxon>Viridiplantae</taxon>
        <taxon>Streptophyta</taxon>
        <taxon>Embryophyta</taxon>
        <taxon>Tracheophyta</taxon>
        <taxon>Spermatophyta</taxon>
        <taxon>Magnoliopsida</taxon>
        <taxon>eudicotyledons</taxon>
        <taxon>Gunneridae</taxon>
        <taxon>Pentapetalae</taxon>
        <taxon>rosids</taxon>
        <taxon>fabids</taxon>
        <taxon>Fabales</taxon>
        <taxon>Fabaceae</taxon>
        <taxon>Papilionoideae</taxon>
        <taxon>50 kb inversion clade</taxon>
        <taxon>NPAAA clade</taxon>
        <taxon>Hologalegina</taxon>
        <taxon>IRL clade</taxon>
        <taxon>Trifolieae</taxon>
        <taxon>Medicago</taxon>
    </lineage>
</organism>
<reference evidence="10 12" key="2">
    <citation type="journal article" date="2014" name="BMC Genomics">
        <title>An improved genome release (version Mt4.0) for the model legume Medicago truncatula.</title>
        <authorList>
            <person name="Tang H."/>
            <person name="Krishnakumar V."/>
            <person name="Bidwell S."/>
            <person name="Rosen B."/>
            <person name="Chan A."/>
            <person name="Zhou S."/>
            <person name="Gentzbittel L."/>
            <person name="Childs K.L."/>
            <person name="Yandell M."/>
            <person name="Gundlach H."/>
            <person name="Mayer K.F."/>
            <person name="Schwartz D.C."/>
            <person name="Town C.D."/>
        </authorList>
    </citation>
    <scope>GENOME REANNOTATION</scope>
    <source>
        <strain evidence="10">A17</strain>
        <strain evidence="11 12">cv. Jemalong A17</strain>
    </source>
</reference>
<name>G7LGR8_MEDTR</name>
<evidence type="ECO:0000313" key="10">
    <source>
        <dbReference type="EMBL" id="AET02358.1"/>
    </source>
</evidence>
<evidence type="ECO:0000256" key="1">
    <source>
        <dbReference type="ARBA" id="ARBA00007374"/>
    </source>
</evidence>
<dbReference type="OMA" id="VLMVYEN"/>
<keyword evidence="5 8" id="KW-0067">ATP-binding</keyword>
<accession>G7LGR8</accession>
<comment type="catalytic activity">
    <reaction evidence="6 8">
        <text>1D-myo-inositol 1,4,5-trisphosphate + 2 ATP = 1D-myo-inositol 1,3,4,5,6-pentakisphosphate + 2 ADP + 2 H(+)</text>
        <dbReference type="Rhea" id="RHEA:32359"/>
        <dbReference type="ChEBI" id="CHEBI:15378"/>
        <dbReference type="ChEBI" id="CHEBI:30616"/>
        <dbReference type="ChEBI" id="CHEBI:57733"/>
        <dbReference type="ChEBI" id="CHEBI:203600"/>
        <dbReference type="ChEBI" id="CHEBI:456216"/>
        <dbReference type="EC" id="2.7.1.151"/>
    </reaction>
</comment>
<dbReference type="Gene3D" id="3.30.470.160">
    <property type="entry name" value="Inositol polyphosphate kinase"/>
    <property type="match status" value="1"/>
</dbReference>
<comment type="similarity">
    <text evidence="1 8">Belongs to the inositol phosphokinase (IPK) family.</text>
</comment>
<dbReference type="GO" id="GO:0008440">
    <property type="term" value="F:inositol-1,4,5-trisphosphate 3-kinase activity"/>
    <property type="evidence" value="ECO:0000318"/>
    <property type="project" value="GO_Central"/>
</dbReference>
<dbReference type="InterPro" id="IPR038286">
    <property type="entry name" value="IPK_sf"/>
</dbReference>
<proteinExistence type="inferred from homology"/>
<reference evidence="11" key="3">
    <citation type="submission" date="2015-04" db="UniProtKB">
        <authorList>
            <consortium name="EnsemblPlants"/>
        </authorList>
    </citation>
    <scope>IDENTIFICATION</scope>
    <source>
        <strain evidence="11">cv. Jemalong A17</strain>
    </source>
</reference>
<dbReference type="GO" id="GO:0032958">
    <property type="term" value="P:inositol phosphate biosynthetic process"/>
    <property type="evidence" value="ECO:0000318"/>
    <property type="project" value="GO_Central"/>
</dbReference>
<evidence type="ECO:0000256" key="9">
    <source>
        <dbReference type="SAM" id="MobiDB-lite"/>
    </source>
</evidence>
<dbReference type="SUPFAM" id="SSF56104">
    <property type="entry name" value="SAICAR synthase-like"/>
    <property type="match status" value="1"/>
</dbReference>
<keyword evidence="2 8" id="KW-0808">Transferase</keyword>
<dbReference type="PANTHER" id="PTHR12400:SF51">
    <property type="entry name" value="INOSITOL POLYPHOSPHATE MULTIKINASE"/>
    <property type="match status" value="1"/>
</dbReference>
<dbReference type="EnsemblPlants" id="AET02358">
    <property type="protein sequence ID" value="AET02358"/>
    <property type="gene ID" value="MTR_8g039530"/>
</dbReference>
<sequence>MIHTGIKVQRHTTTKMMIQIINFFMPKKVNRITSLEDDHGNKVTENSSVSMVAKNYFMDFFQKKNNVTDPKKQTIAHRGARTHDHKVKSLALYQLKSCDIVIIITSSLFLSRLQPSSTHEPTPPDSPQSANHRTSSFSNKMVKLKIPEHQVAGHQAKNGILGPLIDDSGKFYKPLQDDERGSNELAFYTSLYSDPRIPTNILKFFPSFHGTQTVDASDGSGLHPHLVLEDIVSNYTNPAVVDIKIGSRTWHPQSSEDYIRKCLQKDRESSSIKLGFRISGLRSVGPTNQLWQPHKKFLMDLSVDDVMLVLRKFVSSDGNVDEPDCVFGSRVFVPILEELLELKKWFEVQTIFHFYSCSVLVVYEKDEKEDEKKSASAVVKLVDFAHVVDAKGAIDHNFLGGLCSLIKFVKDVLTGLSDVQTSNPKA</sequence>
<feature type="region of interest" description="Disordered" evidence="9">
    <location>
        <begin position="114"/>
        <end position="135"/>
    </location>
</feature>
<dbReference type="GO" id="GO:0005737">
    <property type="term" value="C:cytoplasm"/>
    <property type="evidence" value="ECO:0000318"/>
    <property type="project" value="GO_Central"/>
</dbReference>
<dbReference type="Proteomes" id="UP000002051">
    <property type="component" value="Chromosome 8"/>
</dbReference>
<dbReference type="InterPro" id="IPR005522">
    <property type="entry name" value="IPK"/>
</dbReference>
<keyword evidence="12" id="KW-1185">Reference proteome</keyword>
<evidence type="ECO:0000256" key="2">
    <source>
        <dbReference type="ARBA" id="ARBA00022679"/>
    </source>
</evidence>
<comment type="function">
    <text evidence="8">Inositol phosphate kinase with a broad substrate specificity.</text>
</comment>
<gene>
    <name evidence="10" type="ordered locus">MTR_8g039530</name>
</gene>
<keyword evidence="4 8" id="KW-0418">Kinase</keyword>
<evidence type="ECO:0000256" key="7">
    <source>
        <dbReference type="ARBA" id="ARBA00036525"/>
    </source>
</evidence>